<organism evidence="1 2">
    <name type="scientific">Flavobacterium azooxidireducens</name>
    <dbReference type="NCBI Taxonomy" id="1871076"/>
    <lineage>
        <taxon>Bacteria</taxon>
        <taxon>Pseudomonadati</taxon>
        <taxon>Bacteroidota</taxon>
        <taxon>Flavobacteriia</taxon>
        <taxon>Flavobacteriales</taxon>
        <taxon>Flavobacteriaceae</taxon>
        <taxon>Flavobacterium</taxon>
    </lineage>
</organism>
<accession>A0ABY4KDB4</accession>
<sequence>MGVLSSKTFIMLKKIYFVTSILFFVLILNSCNFHRKSEIDVIFEQTKKIEILAYLDRNQWEKEDNPKYYSPVNYIKDKKIDIKEKYLKNRIVLNSTQINKLKNELINSEVENWEAACYDPRHAIIFYNNKNEVFGYVELCFDCNGSYYSPNMEIISKLALRQEKLFKEFGITYFNE</sequence>
<dbReference type="RefSeq" id="WP_248433741.1">
    <property type="nucleotide sequence ID" value="NZ_CP096205.1"/>
</dbReference>
<protein>
    <submittedName>
        <fullName evidence="1">Uncharacterized protein</fullName>
    </submittedName>
</protein>
<reference evidence="1" key="1">
    <citation type="submission" date="2022-04" db="EMBL/GenBank/DDBJ databases">
        <title>Consumption of N2O by Flavobacterium azooxidireducens sp. nov. isolated from Decomposing Leaf Litter of Phragmites australis (Cav.).</title>
        <authorList>
            <person name="Behrendt U."/>
            <person name="Spanner T."/>
            <person name="Augustin J."/>
            <person name="Horn M.A."/>
            <person name="Kolb S."/>
            <person name="Ulrich A."/>
        </authorList>
    </citation>
    <scope>NUCLEOTIDE SEQUENCE</scope>
    <source>
        <strain evidence="1">IGB 4-14</strain>
    </source>
</reference>
<evidence type="ECO:0000313" key="2">
    <source>
        <dbReference type="Proteomes" id="UP000830583"/>
    </source>
</evidence>
<evidence type="ECO:0000313" key="1">
    <source>
        <dbReference type="EMBL" id="UPQ78785.1"/>
    </source>
</evidence>
<dbReference type="EMBL" id="CP096205">
    <property type="protein sequence ID" value="UPQ78785.1"/>
    <property type="molecule type" value="Genomic_DNA"/>
</dbReference>
<dbReference type="Proteomes" id="UP000830583">
    <property type="component" value="Chromosome"/>
</dbReference>
<proteinExistence type="predicted"/>
<name>A0ABY4KDB4_9FLAO</name>
<gene>
    <name evidence="1" type="ORF">M0M57_14345</name>
</gene>
<keyword evidence="2" id="KW-1185">Reference proteome</keyword>